<keyword evidence="3" id="KW-1185">Reference proteome</keyword>
<organism evidence="2 3">
    <name type="scientific">Dyella humi</name>
    <dbReference type="NCBI Taxonomy" id="1770547"/>
    <lineage>
        <taxon>Bacteria</taxon>
        <taxon>Pseudomonadati</taxon>
        <taxon>Pseudomonadota</taxon>
        <taxon>Gammaproteobacteria</taxon>
        <taxon>Lysobacterales</taxon>
        <taxon>Rhodanobacteraceae</taxon>
        <taxon>Dyella</taxon>
    </lineage>
</organism>
<name>A0ABW8IJP5_9GAMM</name>
<gene>
    <name evidence="2" type="ORF">ISP18_07920</name>
</gene>
<proteinExistence type="predicted"/>
<feature type="chain" id="PRO_5045656311" evidence="1">
    <location>
        <begin position="23"/>
        <end position="128"/>
    </location>
</feature>
<evidence type="ECO:0000313" key="2">
    <source>
        <dbReference type="EMBL" id="MFK2854514.1"/>
    </source>
</evidence>
<dbReference type="Proteomes" id="UP001620409">
    <property type="component" value="Unassembled WGS sequence"/>
</dbReference>
<evidence type="ECO:0000256" key="1">
    <source>
        <dbReference type="SAM" id="SignalP"/>
    </source>
</evidence>
<keyword evidence="1" id="KW-0732">Signal</keyword>
<dbReference type="EMBL" id="JADIKI010000022">
    <property type="protein sequence ID" value="MFK2854514.1"/>
    <property type="molecule type" value="Genomic_DNA"/>
</dbReference>
<comment type="caution">
    <text evidence="2">The sequence shown here is derived from an EMBL/GenBank/DDBJ whole genome shotgun (WGS) entry which is preliminary data.</text>
</comment>
<dbReference type="RefSeq" id="WP_380009151.1">
    <property type="nucleotide sequence ID" value="NZ_JADIKI010000022.1"/>
</dbReference>
<protein>
    <submittedName>
        <fullName evidence="2">Uncharacterized protein</fullName>
    </submittedName>
</protein>
<sequence length="128" mass="12705">MARSRPVITGLALLCITGGALAANPPGKVGDASRVSVQPATRPVMLVGFGEAVSTGTLERYSGGSLVQNNQTITGTVTGDTASNLSTGSNSVSGNSLSGATGLPSIVQNTGNNVLIQTGVIVNVQLKP</sequence>
<accession>A0ABW8IJP5</accession>
<evidence type="ECO:0000313" key="3">
    <source>
        <dbReference type="Proteomes" id="UP001620409"/>
    </source>
</evidence>
<reference evidence="2 3" key="1">
    <citation type="submission" date="2020-10" db="EMBL/GenBank/DDBJ databases">
        <title>Phylogeny of dyella-like bacteria.</title>
        <authorList>
            <person name="Fu J."/>
        </authorList>
    </citation>
    <scope>NUCLEOTIDE SEQUENCE [LARGE SCALE GENOMIC DNA]</scope>
    <source>
        <strain evidence="2 3">DHG40</strain>
    </source>
</reference>
<feature type="signal peptide" evidence="1">
    <location>
        <begin position="1"/>
        <end position="22"/>
    </location>
</feature>